<evidence type="ECO:0000256" key="5">
    <source>
        <dbReference type="ARBA" id="ARBA00022884"/>
    </source>
</evidence>
<dbReference type="GO" id="GO:0000049">
    <property type="term" value="F:tRNA binding"/>
    <property type="evidence" value="ECO:0007669"/>
    <property type="project" value="UniProtKB-UniRule"/>
</dbReference>
<dbReference type="NCBIfam" id="TIGR00188">
    <property type="entry name" value="rnpA"/>
    <property type="match status" value="1"/>
</dbReference>
<dbReference type="PANTHER" id="PTHR33992:SF1">
    <property type="entry name" value="RIBONUCLEASE P PROTEIN COMPONENT"/>
    <property type="match status" value="1"/>
</dbReference>
<dbReference type="GO" id="GO:0042781">
    <property type="term" value="F:3'-tRNA processing endoribonuclease activity"/>
    <property type="evidence" value="ECO:0007669"/>
    <property type="project" value="TreeGrafter"/>
</dbReference>
<accession>A0A2M8L7G3</accession>
<proteinExistence type="inferred from homology"/>
<keyword evidence="4 6" id="KW-0378">Hydrolase</keyword>
<name>A0A2M8L7G3_9BACT</name>
<comment type="function">
    <text evidence="6">RNaseP catalyzes the removal of the 5'-leader sequence from pre-tRNA to produce the mature 5'-terminus. It can also cleave other RNA substrates such as 4.5S RNA. The protein component plays an auxiliary but essential role in vivo by binding to the 5'-leader sequence and broadening the substrate specificity of the ribozyme.</text>
</comment>
<dbReference type="InterPro" id="IPR020568">
    <property type="entry name" value="Ribosomal_Su5_D2-typ_SF"/>
</dbReference>
<comment type="subunit">
    <text evidence="6">Consists of a catalytic RNA component (M1 or rnpB) and a protein subunit.</text>
</comment>
<evidence type="ECO:0000256" key="3">
    <source>
        <dbReference type="ARBA" id="ARBA00022759"/>
    </source>
</evidence>
<reference evidence="9" key="1">
    <citation type="submission" date="2017-09" db="EMBL/GenBank/DDBJ databases">
        <title>Depth-based differentiation of microbial function through sediment-hosted aquifers and enrichment of novel symbionts in the deep terrestrial subsurface.</title>
        <authorList>
            <person name="Probst A.J."/>
            <person name="Ladd B."/>
            <person name="Jarett J.K."/>
            <person name="Geller-Mcgrath D.E."/>
            <person name="Sieber C.M.K."/>
            <person name="Emerson J.B."/>
            <person name="Anantharaman K."/>
            <person name="Thomas B.C."/>
            <person name="Malmstrom R."/>
            <person name="Stieglmeier M."/>
            <person name="Klingl A."/>
            <person name="Woyke T."/>
            <person name="Ryan C.M."/>
            <person name="Banfield J.F."/>
        </authorList>
    </citation>
    <scope>NUCLEOTIDE SEQUENCE [LARGE SCALE GENOMIC DNA]</scope>
</reference>
<dbReference type="GO" id="GO:0030677">
    <property type="term" value="C:ribonuclease P complex"/>
    <property type="evidence" value="ECO:0007669"/>
    <property type="project" value="TreeGrafter"/>
</dbReference>
<dbReference type="InterPro" id="IPR000100">
    <property type="entry name" value="RNase_P"/>
</dbReference>
<dbReference type="AlphaFoldDB" id="A0A2M8L7G3"/>
<keyword evidence="5 6" id="KW-0694">RNA-binding</keyword>
<keyword evidence="1 6" id="KW-0819">tRNA processing</keyword>
<evidence type="ECO:0000313" key="8">
    <source>
        <dbReference type="EMBL" id="PJE70179.1"/>
    </source>
</evidence>
<dbReference type="InterPro" id="IPR014721">
    <property type="entry name" value="Ribsml_uS5_D2-typ_fold_subgr"/>
</dbReference>
<evidence type="ECO:0000313" key="9">
    <source>
        <dbReference type="Proteomes" id="UP000231579"/>
    </source>
</evidence>
<dbReference type="SUPFAM" id="SSF54211">
    <property type="entry name" value="Ribosomal protein S5 domain 2-like"/>
    <property type="match status" value="1"/>
</dbReference>
<dbReference type="EC" id="3.1.26.5" evidence="6 7"/>
<dbReference type="GO" id="GO:0001682">
    <property type="term" value="P:tRNA 5'-leader removal"/>
    <property type="evidence" value="ECO:0007669"/>
    <property type="project" value="UniProtKB-UniRule"/>
</dbReference>
<dbReference type="EMBL" id="PFEM01000016">
    <property type="protein sequence ID" value="PJE70179.1"/>
    <property type="molecule type" value="Genomic_DNA"/>
</dbReference>
<comment type="similarity">
    <text evidence="6">Belongs to the RnpA family.</text>
</comment>
<evidence type="ECO:0000256" key="2">
    <source>
        <dbReference type="ARBA" id="ARBA00022722"/>
    </source>
</evidence>
<evidence type="ECO:0000256" key="7">
    <source>
        <dbReference type="NCBIfam" id="TIGR00188"/>
    </source>
</evidence>
<sequence length="117" mass="13193">MLPRNARLSLKREFNQLKKQAKVYSSRSFSLLLGPPNRRAGSAQFAFVVSKKIDRRAVSRNRVKRLLAASVQPLLPQIKPSLTVVFLAKKDIVTASQKELAQEIEAIFQKAAIFRSD</sequence>
<dbReference type="PANTHER" id="PTHR33992">
    <property type="entry name" value="RIBONUCLEASE P PROTEIN COMPONENT"/>
    <property type="match status" value="1"/>
</dbReference>
<dbReference type="GO" id="GO:0004526">
    <property type="term" value="F:ribonuclease P activity"/>
    <property type="evidence" value="ECO:0007669"/>
    <property type="project" value="UniProtKB-UniRule"/>
</dbReference>
<dbReference type="Proteomes" id="UP000231579">
    <property type="component" value="Unassembled WGS sequence"/>
</dbReference>
<dbReference type="Gene3D" id="3.30.230.10">
    <property type="match status" value="1"/>
</dbReference>
<comment type="catalytic activity">
    <reaction evidence="6">
        <text>Endonucleolytic cleavage of RNA, removing 5'-extranucleotides from tRNA precursor.</text>
        <dbReference type="EC" id="3.1.26.5"/>
    </reaction>
</comment>
<comment type="caution">
    <text evidence="8">The sequence shown here is derived from an EMBL/GenBank/DDBJ whole genome shotgun (WGS) entry which is preliminary data.</text>
</comment>
<evidence type="ECO:0000256" key="1">
    <source>
        <dbReference type="ARBA" id="ARBA00022694"/>
    </source>
</evidence>
<gene>
    <name evidence="6 8" type="primary">rnpA</name>
    <name evidence="8" type="ORF">COU97_01120</name>
</gene>
<keyword evidence="3 6" id="KW-0255">Endonuclease</keyword>
<evidence type="ECO:0000256" key="4">
    <source>
        <dbReference type="ARBA" id="ARBA00022801"/>
    </source>
</evidence>
<dbReference type="HAMAP" id="MF_00227">
    <property type="entry name" value="RNase_P"/>
    <property type="match status" value="1"/>
</dbReference>
<keyword evidence="2 6" id="KW-0540">Nuclease</keyword>
<dbReference type="Pfam" id="PF00825">
    <property type="entry name" value="Ribonuclease_P"/>
    <property type="match status" value="1"/>
</dbReference>
<organism evidence="8 9">
    <name type="scientific">Candidatus Shapirobacteria bacterium CG10_big_fil_rev_8_21_14_0_10_48_15</name>
    <dbReference type="NCBI Taxonomy" id="1974484"/>
    <lineage>
        <taxon>Bacteria</taxon>
        <taxon>Candidatus Shapironibacteriota</taxon>
    </lineage>
</organism>
<protein>
    <recommendedName>
        <fullName evidence="6 7">Ribonuclease P protein component</fullName>
        <shortName evidence="6">RNase P protein</shortName>
        <shortName evidence="6">RNaseP protein</shortName>
        <ecNumber evidence="6 7">3.1.26.5</ecNumber>
    </recommendedName>
    <alternativeName>
        <fullName evidence="6">Protein C5</fullName>
    </alternativeName>
</protein>
<evidence type="ECO:0000256" key="6">
    <source>
        <dbReference type="HAMAP-Rule" id="MF_00227"/>
    </source>
</evidence>